<dbReference type="SMART" id="SM01130">
    <property type="entry name" value="DHDPS"/>
    <property type="match status" value="1"/>
</dbReference>
<proteinExistence type="inferred from homology"/>
<dbReference type="Gene3D" id="3.20.20.70">
    <property type="entry name" value="Aldolase class I"/>
    <property type="match status" value="1"/>
</dbReference>
<gene>
    <name evidence="6" type="ORF">C3430_20120</name>
</gene>
<comment type="caution">
    <text evidence="6">The sequence shown here is derived from an EMBL/GenBank/DDBJ whole genome shotgun (WGS) entry which is preliminary data.</text>
</comment>
<dbReference type="AlphaFoldDB" id="A0A2S4RTA3"/>
<dbReference type="PIRSF" id="PIRSF001365">
    <property type="entry name" value="DHDPS"/>
    <property type="match status" value="1"/>
</dbReference>
<dbReference type="GO" id="GO:0016829">
    <property type="term" value="F:lyase activity"/>
    <property type="evidence" value="ECO:0007669"/>
    <property type="project" value="UniProtKB-KW"/>
</dbReference>
<dbReference type="RefSeq" id="WP_103777546.1">
    <property type="nucleotide sequence ID" value="NZ_PQLX01000008.1"/>
</dbReference>
<reference evidence="6 7" key="1">
    <citation type="submission" date="2018-01" db="EMBL/GenBank/DDBJ databases">
        <title>Complete genome sequences of 14 Citrobacter spp. isolated from plant in Canada.</title>
        <authorList>
            <person name="Bhandare S.G."/>
            <person name="Colavecchio A."/>
            <person name="Jeukens J."/>
            <person name="Emond-Rheault J.-G."/>
            <person name="Freschi L."/>
            <person name="Hamel J."/>
            <person name="Kukavica-Ibrulj I."/>
            <person name="Levesque R."/>
            <person name="Goodridge L."/>
        </authorList>
    </citation>
    <scope>NUCLEOTIDE SEQUENCE [LARGE SCALE GENOMIC DNA]</scope>
    <source>
        <strain evidence="6 7">S1285</strain>
    </source>
</reference>
<dbReference type="Proteomes" id="UP000237003">
    <property type="component" value="Unassembled WGS sequence"/>
</dbReference>
<comment type="similarity">
    <text evidence="3">Belongs to the DapA family.</text>
</comment>
<name>A0A2S4RTA3_CITAM</name>
<evidence type="ECO:0000313" key="6">
    <source>
        <dbReference type="EMBL" id="POU63012.1"/>
    </source>
</evidence>
<dbReference type="CDD" id="cd00408">
    <property type="entry name" value="DHDPS-like"/>
    <property type="match status" value="1"/>
</dbReference>
<evidence type="ECO:0000313" key="7">
    <source>
        <dbReference type="Proteomes" id="UP000237003"/>
    </source>
</evidence>
<feature type="active site" description="Proton donor/acceptor" evidence="4">
    <location>
        <position position="136"/>
    </location>
</feature>
<evidence type="ECO:0000256" key="5">
    <source>
        <dbReference type="PIRSR" id="PIRSR001365-2"/>
    </source>
</evidence>
<evidence type="ECO:0000256" key="3">
    <source>
        <dbReference type="PIRNR" id="PIRNR001365"/>
    </source>
</evidence>
<dbReference type="OrthoDB" id="199953at2"/>
<dbReference type="InterPro" id="IPR002220">
    <property type="entry name" value="DapA-like"/>
</dbReference>
<sequence length="300" mass="33246">MSTTFSGIIPPVPTLFDEHEQLDRPAMSRLIDHLLASDVDGLFFLGSAGEFAHMSDRLRLEVMEFCIEYVAGRKPVLVGISCPGTQATVEFGRKALEAGTDGVVVINPWYNPLTEEYLFEHFRYIAEQLPLPILLYNFPALTGQAIPVSCIQRLAQACPNIVGLKDTVDTLNHIREVIHAVKPVRPDFAVFSGYDEYLFGTLILGGDGAIPASANFAPELTCGIYRHWRNGALSEAVALQQRLSWIPQLYGLDVPFYNVIKYALQLIGLDVPVNSLRPTGPLTETRKIKIHEVLKQSAII</sequence>
<keyword evidence="2" id="KW-0704">Schiff base</keyword>
<dbReference type="EMBL" id="PQLX01000008">
    <property type="protein sequence ID" value="POU63012.1"/>
    <property type="molecule type" value="Genomic_DNA"/>
</dbReference>
<evidence type="ECO:0000256" key="4">
    <source>
        <dbReference type="PIRSR" id="PIRSR001365-1"/>
    </source>
</evidence>
<organism evidence="6 7">
    <name type="scientific">Citrobacter amalonaticus</name>
    <dbReference type="NCBI Taxonomy" id="35703"/>
    <lineage>
        <taxon>Bacteria</taxon>
        <taxon>Pseudomonadati</taxon>
        <taxon>Pseudomonadota</taxon>
        <taxon>Gammaproteobacteria</taxon>
        <taxon>Enterobacterales</taxon>
        <taxon>Enterobacteriaceae</taxon>
        <taxon>Citrobacter</taxon>
    </lineage>
</organism>
<dbReference type="PANTHER" id="PTHR12128">
    <property type="entry name" value="DIHYDRODIPICOLINATE SYNTHASE"/>
    <property type="match status" value="1"/>
</dbReference>
<feature type="active site" description="Schiff-base intermediate with substrate" evidence="4">
    <location>
        <position position="165"/>
    </location>
</feature>
<dbReference type="SUPFAM" id="SSF51569">
    <property type="entry name" value="Aldolase"/>
    <property type="match status" value="1"/>
</dbReference>
<accession>A0A2S4RTA3</accession>
<dbReference type="InterPro" id="IPR020625">
    <property type="entry name" value="Schiff_base-form_aldolases_AS"/>
</dbReference>
<dbReference type="Pfam" id="PF00701">
    <property type="entry name" value="DHDPS"/>
    <property type="match status" value="1"/>
</dbReference>
<dbReference type="InterPro" id="IPR013785">
    <property type="entry name" value="Aldolase_TIM"/>
</dbReference>
<dbReference type="PANTHER" id="PTHR12128:SF28">
    <property type="entry name" value="2-DEHYDRO-3-DEOXY-D-GLUCONATE ALDOLASE YAGE-RELATED"/>
    <property type="match status" value="1"/>
</dbReference>
<evidence type="ECO:0000256" key="1">
    <source>
        <dbReference type="ARBA" id="ARBA00023239"/>
    </source>
</evidence>
<dbReference type="PROSITE" id="PS00666">
    <property type="entry name" value="DHDPS_2"/>
    <property type="match status" value="1"/>
</dbReference>
<protein>
    <submittedName>
        <fullName evidence="6">Dihydrodipicolinate synthase family protein</fullName>
    </submittedName>
</protein>
<keyword evidence="1 3" id="KW-0456">Lyase</keyword>
<feature type="binding site" evidence="5">
    <location>
        <position position="210"/>
    </location>
    <ligand>
        <name>pyruvate</name>
        <dbReference type="ChEBI" id="CHEBI:15361"/>
    </ligand>
</feature>
<dbReference type="PRINTS" id="PR00146">
    <property type="entry name" value="DHPICSNTHASE"/>
</dbReference>
<dbReference type="GO" id="GO:0005829">
    <property type="term" value="C:cytosol"/>
    <property type="evidence" value="ECO:0007669"/>
    <property type="project" value="TreeGrafter"/>
</dbReference>
<evidence type="ECO:0000256" key="2">
    <source>
        <dbReference type="ARBA" id="ARBA00023270"/>
    </source>
</evidence>